<dbReference type="PANTHER" id="PTHR34365:SF7">
    <property type="entry name" value="GLYCINE-RICH DOMAIN-CONTAINING PROTEIN 1"/>
    <property type="match status" value="1"/>
</dbReference>
<gene>
    <name evidence="2" type="ORF">CVT24_000401</name>
</gene>
<feature type="compositionally biased region" description="Low complexity" evidence="1">
    <location>
        <begin position="1"/>
        <end position="11"/>
    </location>
</feature>
<feature type="compositionally biased region" description="Low complexity" evidence="1">
    <location>
        <begin position="580"/>
        <end position="602"/>
    </location>
</feature>
<feature type="compositionally biased region" description="Polar residues" evidence="1">
    <location>
        <begin position="533"/>
        <end position="542"/>
    </location>
</feature>
<dbReference type="EMBL" id="NHTK01001271">
    <property type="protein sequence ID" value="PPR01105.1"/>
    <property type="molecule type" value="Genomic_DNA"/>
</dbReference>
<feature type="region of interest" description="Disordered" evidence="1">
    <location>
        <begin position="1"/>
        <end position="30"/>
    </location>
</feature>
<evidence type="ECO:0000313" key="2">
    <source>
        <dbReference type="EMBL" id="PPR01105.1"/>
    </source>
</evidence>
<feature type="compositionally biased region" description="Basic and acidic residues" evidence="1">
    <location>
        <begin position="634"/>
        <end position="647"/>
    </location>
</feature>
<evidence type="ECO:0000313" key="3">
    <source>
        <dbReference type="Proteomes" id="UP000284842"/>
    </source>
</evidence>
<sequence length="772" mass="86201">MADKPPTYNANPLPPPSAAVEGMPSTSSAPTQFMIGSKTTHAPLVSIPHIKGHLALLEAFHKLKSDVESQSFASLEEKVPQEKDRKWGWFVALAVERFDMWCRKLVHDVDHLKPWTDVMPPIDVLMVWHSYMLNPRWYGEDVNRGTLRALKQLEKHFDYALKSDISEYLNSPSSPDRVAFWQTKSWTPFDHIIGAEAIIQSSKEIKCPSCLRSFSVEYIDPSGFGQGYLQHQFVARCPELCGIDDITKEKLAARKLTDDIAGSLLSPPTSLAGTTFQPFSPQERLLSNAAQARALATVGFTPSRHQDAADLEVAAGMLLRDAGFTLERLRVSMMSSDGPDRLLSRIMSAYYDDKPYSLDLAGAVLRQGSFIQKMHDLGWTRDKFFDGTSEIVLHRAVARYHGFLDLLSSSPVSFFVPTLDIDLIWHTHQLLPDKYESDTINYVGRYIDHDDKVEGLRLSSAFDITCKAWKARFGISYTHCGCPHLGHDDDDHSVRKQVSRIFDSMKSADMEQLKEDVKDLKLSKGAMFGIGKSSTGMASSHSQESRAHVPRFFGSSKGGEERTVQSLVQNIQGSIPILFGSGSNKEASSSTTSATESSKLLSPPFSAKATSKTKTNPDCAPPEYSSLIPAPNRPDAHEATHPSDHNAVRFSNKSVITPQGRDIGQYRFERMEKRYAEMLKKRRRMAEREKKWAAKKGASQQTRTEPRGHLHPGWELAFLAPIPLIYAGGMLQAASSQFYLCATYNGTYINSPTSGCGNVRRSLLRLFYCDLY</sequence>
<feature type="region of interest" description="Disordered" evidence="1">
    <location>
        <begin position="533"/>
        <end position="561"/>
    </location>
</feature>
<evidence type="ECO:0000256" key="1">
    <source>
        <dbReference type="SAM" id="MobiDB-lite"/>
    </source>
</evidence>
<feature type="region of interest" description="Disordered" evidence="1">
    <location>
        <begin position="578"/>
        <end position="655"/>
    </location>
</feature>
<keyword evidence="3" id="KW-1185">Reference proteome</keyword>
<dbReference type="OrthoDB" id="2684236at2759"/>
<organism evidence="2 3">
    <name type="scientific">Panaeolus cyanescens</name>
    <dbReference type="NCBI Taxonomy" id="181874"/>
    <lineage>
        <taxon>Eukaryota</taxon>
        <taxon>Fungi</taxon>
        <taxon>Dikarya</taxon>
        <taxon>Basidiomycota</taxon>
        <taxon>Agaricomycotina</taxon>
        <taxon>Agaricomycetes</taxon>
        <taxon>Agaricomycetidae</taxon>
        <taxon>Agaricales</taxon>
        <taxon>Agaricineae</taxon>
        <taxon>Galeropsidaceae</taxon>
        <taxon>Panaeolus</taxon>
    </lineage>
</organism>
<dbReference type="PANTHER" id="PTHR34365">
    <property type="entry name" value="ENOLASE (DUF1399)"/>
    <property type="match status" value="1"/>
</dbReference>
<comment type="caution">
    <text evidence="2">The sequence shown here is derived from an EMBL/GenBank/DDBJ whole genome shotgun (WGS) entry which is preliminary data.</text>
</comment>
<proteinExistence type="predicted"/>
<reference evidence="2 3" key="1">
    <citation type="journal article" date="2018" name="Evol. Lett.">
        <title>Horizontal gene cluster transfer increased hallucinogenic mushroom diversity.</title>
        <authorList>
            <person name="Reynolds H.T."/>
            <person name="Vijayakumar V."/>
            <person name="Gluck-Thaler E."/>
            <person name="Korotkin H.B."/>
            <person name="Matheny P.B."/>
            <person name="Slot J.C."/>
        </authorList>
    </citation>
    <scope>NUCLEOTIDE SEQUENCE [LARGE SCALE GENOMIC DNA]</scope>
    <source>
        <strain evidence="2 3">2629</strain>
    </source>
</reference>
<protein>
    <submittedName>
        <fullName evidence="2">Uncharacterized protein</fullName>
    </submittedName>
</protein>
<dbReference type="STRING" id="181874.A0A409YDN9"/>
<dbReference type="AlphaFoldDB" id="A0A409YDN9"/>
<accession>A0A409YDN9</accession>
<dbReference type="Proteomes" id="UP000284842">
    <property type="component" value="Unassembled WGS sequence"/>
</dbReference>
<dbReference type="InterPro" id="IPR009836">
    <property type="entry name" value="GRDP-like"/>
</dbReference>
<dbReference type="Pfam" id="PF07173">
    <property type="entry name" value="GRDP-like"/>
    <property type="match status" value="1"/>
</dbReference>
<dbReference type="InParanoid" id="A0A409YDN9"/>
<name>A0A409YDN9_9AGAR</name>